<dbReference type="EMBL" id="CP036269">
    <property type="protein sequence ID" value="QDT41919.1"/>
    <property type="molecule type" value="Genomic_DNA"/>
</dbReference>
<gene>
    <name evidence="2" type="ORF">Pan241w_02240</name>
    <name evidence="3" type="ORF">Pan241w_06380</name>
    <name evidence="4" type="ORF">Pan241w_07020</name>
    <name evidence="5" type="ORF">Pan241w_15080</name>
    <name evidence="6" type="ORF">Pan241w_18390</name>
    <name evidence="7" type="ORF">Pan241w_19990</name>
    <name evidence="8" type="ORF">Pan241w_20330</name>
    <name evidence="9" type="ORF">Pan241w_27690</name>
    <name evidence="10" type="ORF">Pan241w_32100</name>
    <name evidence="11" type="ORF">Pan241w_33180</name>
    <name evidence="12" type="ORF">Pan241w_36060</name>
    <name evidence="13" type="ORF">Pan241w_38560</name>
    <name evidence="14" type="ORF">Pan241w_45020</name>
    <name evidence="15" type="ORF">Pan241w_47320</name>
    <name evidence="16" type="ORF">Pan241w_52720</name>
    <name evidence="17" type="ORF">Pan241w_55570</name>
    <name evidence="18" type="ORF">Pan241w_57160</name>
</gene>
<evidence type="ECO:0000313" key="9">
    <source>
        <dbReference type="EMBL" id="QDT42681.1"/>
    </source>
</evidence>
<evidence type="ECO:0000313" key="11">
    <source>
        <dbReference type="EMBL" id="QDT43218.1"/>
    </source>
</evidence>
<dbReference type="EMBL" id="CP036269">
    <property type="protein sequence ID" value="QDT42681.1"/>
    <property type="molecule type" value="Genomic_DNA"/>
</dbReference>
<evidence type="ECO:0000313" key="18">
    <source>
        <dbReference type="EMBL" id="QDT45590.1"/>
    </source>
</evidence>
<sequence length="148" mass="17097">MYMTLVWWPKRKRVSTKTASRTERPVVLTDKQWSLVAKLFPWTPPSKKGGRPKAHPRDCLEGILWILVTGARWKDLPREYPSKATCHRRFQQWTIEGRLLSAWQIILERMDDAGQIDFSETFADGTFASAKKGVEELARLVVAKAQRS</sequence>
<dbReference type="InterPro" id="IPR025161">
    <property type="entry name" value="IS402-like_dom"/>
</dbReference>
<dbReference type="EMBL" id="CP036269">
    <property type="protein sequence ID" value="QDT40644.1"/>
    <property type="molecule type" value="Genomic_DNA"/>
</dbReference>
<evidence type="ECO:0000259" key="1">
    <source>
        <dbReference type="Pfam" id="PF13340"/>
    </source>
</evidence>
<dbReference type="KEGG" id="gaz:Pan241w_27690"/>
<dbReference type="KEGG" id="gaz:Pan241w_19990"/>
<dbReference type="KEGG" id="gaz:Pan241w_07020"/>
<dbReference type="KEGG" id="gaz:Pan241w_32100"/>
<dbReference type="AlphaFoldDB" id="A0A517RGX4"/>
<evidence type="ECO:0000313" key="2">
    <source>
        <dbReference type="EMBL" id="QDT40168.1"/>
    </source>
</evidence>
<dbReference type="KEGG" id="gaz:Pan241w_47320"/>
<dbReference type="PANTHER" id="PTHR46637:SF1">
    <property type="entry name" value="BLL5188 PROTEIN"/>
    <property type="match status" value="1"/>
</dbReference>
<evidence type="ECO:0000313" key="12">
    <source>
        <dbReference type="EMBL" id="QDT43505.1"/>
    </source>
</evidence>
<evidence type="ECO:0000313" key="4">
    <source>
        <dbReference type="EMBL" id="QDT40644.1"/>
    </source>
</evidence>
<dbReference type="KEGG" id="gaz:Pan241w_02240"/>
<dbReference type="RefSeq" id="WP_145209666.1">
    <property type="nucleotide sequence ID" value="NZ_CP036269.1"/>
</dbReference>
<dbReference type="EMBL" id="CP036269">
    <property type="protein sequence ID" value="QDT45153.1"/>
    <property type="molecule type" value="Genomic_DNA"/>
</dbReference>
<dbReference type="EMBL" id="CP036269">
    <property type="protein sequence ID" value="QDT43218.1"/>
    <property type="molecule type" value="Genomic_DNA"/>
</dbReference>
<evidence type="ECO:0000313" key="17">
    <source>
        <dbReference type="EMBL" id="QDT45437.1"/>
    </source>
</evidence>
<evidence type="ECO:0000313" key="15">
    <source>
        <dbReference type="EMBL" id="QDT44619.1"/>
    </source>
</evidence>
<dbReference type="KEGG" id="gaz:Pan241w_45020"/>
<evidence type="ECO:0000313" key="13">
    <source>
        <dbReference type="EMBL" id="QDT43752.1"/>
    </source>
</evidence>
<dbReference type="KEGG" id="gaz:Pan241w_20330"/>
<dbReference type="EMBL" id="CP036269">
    <property type="protein sequence ID" value="QDT43113.1"/>
    <property type="molecule type" value="Genomic_DNA"/>
</dbReference>
<keyword evidence="19" id="KW-1185">Reference proteome</keyword>
<evidence type="ECO:0000313" key="16">
    <source>
        <dbReference type="EMBL" id="QDT45153.1"/>
    </source>
</evidence>
<dbReference type="KEGG" id="gaz:Pan241w_52720"/>
<dbReference type="EMBL" id="CP036269">
    <property type="protein sequence ID" value="QDT45437.1"/>
    <property type="molecule type" value="Genomic_DNA"/>
</dbReference>
<dbReference type="KEGG" id="gaz:Pan241w_06380"/>
<dbReference type="EMBL" id="CP036269">
    <property type="protein sequence ID" value="QDT45590.1"/>
    <property type="molecule type" value="Genomic_DNA"/>
</dbReference>
<protein>
    <recommendedName>
        <fullName evidence="1">Insertion element IS402-like domain-containing protein</fullName>
    </recommendedName>
</protein>
<dbReference type="KEGG" id="gaz:Pan241w_55570"/>
<feature type="domain" description="Insertion element IS402-like" evidence="1">
    <location>
        <begin position="28"/>
        <end position="97"/>
    </location>
</feature>
<evidence type="ECO:0000313" key="3">
    <source>
        <dbReference type="EMBL" id="QDT40581.1"/>
    </source>
</evidence>
<dbReference type="EMBL" id="CP036269">
    <property type="protein sequence ID" value="QDT41953.1"/>
    <property type="molecule type" value="Genomic_DNA"/>
</dbReference>
<dbReference type="EMBL" id="CP036269">
    <property type="protein sequence ID" value="QDT41776.1"/>
    <property type="molecule type" value="Genomic_DNA"/>
</dbReference>
<dbReference type="KEGG" id="gaz:Pan241w_36060"/>
<dbReference type="EMBL" id="CP036269">
    <property type="protein sequence ID" value="QDT44393.1"/>
    <property type="molecule type" value="Genomic_DNA"/>
</dbReference>
<evidence type="ECO:0000313" key="19">
    <source>
        <dbReference type="Proteomes" id="UP000317171"/>
    </source>
</evidence>
<dbReference type="PANTHER" id="PTHR46637">
    <property type="entry name" value="TIS1421-TRANSPOSASE PROTEIN A"/>
    <property type="match status" value="1"/>
</dbReference>
<accession>A0A517RGX4</accession>
<dbReference type="EMBL" id="CP036269">
    <property type="protein sequence ID" value="QDT43752.1"/>
    <property type="molecule type" value="Genomic_DNA"/>
</dbReference>
<dbReference type="OrthoDB" id="215598at2"/>
<evidence type="ECO:0000313" key="7">
    <source>
        <dbReference type="EMBL" id="QDT41919.1"/>
    </source>
</evidence>
<dbReference type="EMBL" id="CP036269">
    <property type="protein sequence ID" value="QDT40168.1"/>
    <property type="molecule type" value="Genomic_DNA"/>
</dbReference>
<evidence type="ECO:0000313" key="6">
    <source>
        <dbReference type="EMBL" id="QDT41776.1"/>
    </source>
</evidence>
<organism evidence="10 19">
    <name type="scientific">Gimesia alba</name>
    <dbReference type="NCBI Taxonomy" id="2527973"/>
    <lineage>
        <taxon>Bacteria</taxon>
        <taxon>Pseudomonadati</taxon>
        <taxon>Planctomycetota</taxon>
        <taxon>Planctomycetia</taxon>
        <taxon>Planctomycetales</taxon>
        <taxon>Planctomycetaceae</taxon>
        <taxon>Gimesia</taxon>
    </lineage>
</organism>
<dbReference type="EMBL" id="CP036269">
    <property type="protein sequence ID" value="QDT41447.1"/>
    <property type="molecule type" value="Genomic_DNA"/>
</dbReference>
<dbReference type="EMBL" id="CP036269">
    <property type="protein sequence ID" value="QDT44619.1"/>
    <property type="molecule type" value="Genomic_DNA"/>
</dbReference>
<evidence type="ECO:0000313" key="10">
    <source>
        <dbReference type="EMBL" id="QDT43113.1"/>
    </source>
</evidence>
<dbReference type="Pfam" id="PF13340">
    <property type="entry name" value="DUF4096"/>
    <property type="match status" value="1"/>
</dbReference>
<evidence type="ECO:0000313" key="8">
    <source>
        <dbReference type="EMBL" id="QDT41953.1"/>
    </source>
</evidence>
<reference evidence="10 19" key="1">
    <citation type="submission" date="2019-02" db="EMBL/GenBank/DDBJ databases">
        <title>Deep-cultivation of Planctomycetes and their phenomic and genomic characterization uncovers novel biology.</title>
        <authorList>
            <person name="Wiegand S."/>
            <person name="Jogler M."/>
            <person name="Boedeker C."/>
            <person name="Pinto D."/>
            <person name="Vollmers J."/>
            <person name="Rivas-Marin E."/>
            <person name="Kohn T."/>
            <person name="Peeters S.H."/>
            <person name="Heuer A."/>
            <person name="Rast P."/>
            <person name="Oberbeckmann S."/>
            <person name="Bunk B."/>
            <person name="Jeske O."/>
            <person name="Meyerdierks A."/>
            <person name="Storesund J.E."/>
            <person name="Kallscheuer N."/>
            <person name="Luecker S."/>
            <person name="Lage O.M."/>
            <person name="Pohl T."/>
            <person name="Merkel B.J."/>
            <person name="Hornburger P."/>
            <person name="Mueller R.-W."/>
            <person name="Bruemmer F."/>
            <person name="Labrenz M."/>
            <person name="Spormann A.M."/>
            <person name="Op den Camp H."/>
            <person name="Overmann J."/>
            <person name="Amann R."/>
            <person name="Jetten M.S.M."/>
            <person name="Mascher T."/>
            <person name="Medema M.H."/>
            <person name="Devos D.P."/>
            <person name="Kaster A.-K."/>
            <person name="Ovreas L."/>
            <person name="Rohde M."/>
            <person name="Galperin M.Y."/>
            <person name="Jogler C."/>
        </authorList>
    </citation>
    <scope>NUCLEOTIDE SEQUENCE [LARGE SCALE GENOMIC DNA]</scope>
    <source>
        <strain evidence="10 19">Pan241w</strain>
    </source>
</reference>
<proteinExistence type="predicted"/>
<dbReference type="KEGG" id="gaz:Pan241w_57160"/>
<evidence type="ECO:0000313" key="14">
    <source>
        <dbReference type="EMBL" id="QDT44393.1"/>
    </source>
</evidence>
<dbReference type="EMBL" id="CP036269">
    <property type="protein sequence ID" value="QDT40581.1"/>
    <property type="molecule type" value="Genomic_DNA"/>
</dbReference>
<evidence type="ECO:0000313" key="5">
    <source>
        <dbReference type="EMBL" id="QDT41447.1"/>
    </source>
</evidence>
<dbReference type="KEGG" id="gaz:Pan241w_33180"/>
<dbReference type="InterPro" id="IPR052909">
    <property type="entry name" value="Transposase_6_like"/>
</dbReference>
<name>A0A517RGX4_9PLAN</name>
<dbReference type="EMBL" id="CP036269">
    <property type="protein sequence ID" value="QDT43505.1"/>
    <property type="molecule type" value="Genomic_DNA"/>
</dbReference>
<dbReference type="KEGG" id="gaz:Pan241w_15080"/>
<dbReference type="Proteomes" id="UP000317171">
    <property type="component" value="Chromosome"/>
</dbReference>
<dbReference type="KEGG" id="gaz:Pan241w_18390"/>
<dbReference type="KEGG" id="gaz:Pan241w_38560"/>